<dbReference type="GO" id="GO:0044550">
    <property type="term" value="P:secondary metabolite biosynthetic process"/>
    <property type="evidence" value="ECO:0007669"/>
    <property type="project" value="TreeGrafter"/>
</dbReference>
<dbReference type="PANTHER" id="PTHR43775:SF37">
    <property type="entry name" value="SI:DKEY-61P9.11"/>
    <property type="match status" value="1"/>
</dbReference>
<evidence type="ECO:0000313" key="5">
    <source>
        <dbReference type="Proteomes" id="UP000030686"/>
    </source>
</evidence>
<dbReference type="GO" id="GO:0006633">
    <property type="term" value="P:fatty acid biosynthetic process"/>
    <property type="evidence" value="ECO:0007669"/>
    <property type="project" value="TreeGrafter"/>
</dbReference>
<dbReference type="InterPro" id="IPR050091">
    <property type="entry name" value="PKS_NRPS_Biosynth_Enz"/>
</dbReference>
<protein>
    <submittedName>
        <fullName evidence="4">Beta-ketoacyl synthase</fullName>
    </submittedName>
</protein>
<organism evidence="4 5">
    <name type="scientific">Penicillium roqueforti (strain FM164)</name>
    <dbReference type="NCBI Taxonomy" id="1365484"/>
    <lineage>
        <taxon>Eukaryota</taxon>
        <taxon>Fungi</taxon>
        <taxon>Dikarya</taxon>
        <taxon>Ascomycota</taxon>
        <taxon>Pezizomycotina</taxon>
        <taxon>Eurotiomycetes</taxon>
        <taxon>Eurotiomycetidae</taxon>
        <taxon>Eurotiales</taxon>
        <taxon>Aspergillaceae</taxon>
        <taxon>Penicillium</taxon>
    </lineage>
</organism>
<dbReference type="STRING" id="1365484.W6R2N0"/>
<evidence type="ECO:0000259" key="3">
    <source>
        <dbReference type="Pfam" id="PF02801"/>
    </source>
</evidence>
<keyword evidence="5" id="KW-1185">Reference proteome</keyword>
<reference evidence="4" key="1">
    <citation type="journal article" date="2014" name="Nat. Commun.">
        <title>Multiple recent horizontal transfers of a large genomic region in cheese making fungi.</title>
        <authorList>
            <person name="Cheeseman K."/>
            <person name="Ropars J."/>
            <person name="Renault P."/>
            <person name="Dupont J."/>
            <person name="Gouzy J."/>
            <person name="Branca A."/>
            <person name="Abraham A.L."/>
            <person name="Ceppi M."/>
            <person name="Conseiller E."/>
            <person name="Debuchy R."/>
            <person name="Malagnac F."/>
            <person name="Goarin A."/>
            <person name="Silar P."/>
            <person name="Lacoste S."/>
            <person name="Sallet E."/>
            <person name="Bensimon A."/>
            <person name="Giraud T."/>
            <person name="Brygoo Y."/>
        </authorList>
    </citation>
    <scope>NUCLEOTIDE SEQUENCE [LARGE SCALE GENOMIC DNA]</scope>
    <source>
        <strain evidence="4">FM164</strain>
    </source>
</reference>
<sequence length="134" mass="14417">MISVLDTSAPTLSEVSKGRTEEQALYLGSAKANIGHGGASSGVSALIKVRLMIQKIMIVPHCRIKTKTNSKFLTDLGERNVNIALKPTVWERSTDPSRPRRVFVNNFSAAVGNSVLLIEDAPVQKAICALSLVT</sequence>
<feature type="domain" description="Beta-ketoacyl synthase C-terminal" evidence="3">
    <location>
        <begin position="12"/>
        <end position="63"/>
    </location>
</feature>
<evidence type="ECO:0000313" key="4">
    <source>
        <dbReference type="EMBL" id="CDM36092.1"/>
    </source>
</evidence>
<dbReference type="PANTHER" id="PTHR43775">
    <property type="entry name" value="FATTY ACID SYNTHASE"/>
    <property type="match status" value="1"/>
</dbReference>
<keyword evidence="1" id="KW-0596">Phosphopantetheine</keyword>
<dbReference type="InterPro" id="IPR016039">
    <property type="entry name" value="Thiolase-like"/>
</dbReference>
<keyword evidence="2" id="KW-0597">Phosphoprotein</keyword>
<dbReference type="EMBL" id="HG792018">
    <property type="protein sequence ID" value="CDM36092.1"/>
    <property type="molecule type" value="Genomic_DNA"/>
</dbReference>
<dbReference type="SUPFAM" id="SSF53901">
    <property type="entry name" value="Thiolase-like"/>
    <property type="match status" value="1"/>
</dbReference>
<dbReference type="InterPro" id="IPR014031">
    <property type="entry name" value="Ketoacyl_synth_C"/>
</dbReference>
<proteinExistence type="predicted"/>
<gene>
    <name evidence="4" type="ORF">PROQFM164_S04g000973</name>
</gene>
<accession>W6R2N0</accession>
<evidence type="ECO:0000256" key="1">
    <source>
        <dbReference type="ARBA" id="ARBA00022450"/>
    </source>
</evidence>
<dbReference type="AlphaFoldDB" id="W6R2N0"/>
<name>W6R2N0_PENRF</name>
<dbReference type="Pfam" id="PF02801">
    <property type="entry name" value="Ketoacyl-synt_C"/>
    <property type="match status" value="1"/>
</dbReference>
<dbReference type="Proteomes" id="UP000030686">
    <property type="component" value="Unassembled WGS sequence"/>
</dbReference>
<dbReference type="OrthoDB" id="4170918at2759"/>
<evidence type="ECO:0000256" key="2">
    <source>
        <dbReference type="ARBA" id="ARBA00022553"/>
    </source>
</evidence>
<dbReference type="Gene3D" id="3.40.47.10">
    <property type="match status" value="1"/>
</dbReference>
<dbReference type="GO" id="GO:0004312">
    <property type="term" value="F:fatty acid synthase activity"/>
    <property type="evidence" value="ECO:0007669"/>
    <property type="project" value="TreeGrafter"/>
</dbReference>